<protein>
    <submittedName>
        <fullName evidence="2">Uncharacterized protein</fullName>
    </submittedName>
</protein>
<keyword evidence="3" id="KW-1185">Reference proteome</keyword>
<feature type="compositionally biased region" description="Low complexity" evidence="1">
    <location>
        <begin position="241"/>
        <end position="254"/>
    </location>
</feature>
<accession>A0A5M3N4P1</accession>
<feature type="compositionally biased region" description="Basic and acidic residues" evidence="1">
    <location>
        <begin position="137"/>
        <end position="151"/>
    </location>
</feature>
<feature type="compositionally biased region" description="Basic residues" evidence="1">
    <location>
        <begin position="74"/>
        <end position="83"/>
    </location>
</feature>
<dbReference type="AlphaFoldDB" id="A0A5M3N4P1"/>
<gene>
    <name evidence="2" type="ORF">CONPUDRAFT_70511</name>
</gene>
<dbReference type="EMBL" id="JH711574">
    <property type="protein sequence ID" value="EIW85805.1"/>
    <property type="molecule type" value="Genomic_DNA"/>
</dbReference>
<proteinExistence type="predicted"/>
<reference evidence="3" key="1">
    <citation type="journal article" date="2012" name="Science">
        <title>The Paleozoic origin of enzymatic lignin decomposition reconstructed from 31 fungal genomes.</title>
        <authorList>
            <person name="Floudas D."/>
            <person name="Binder M."/>
            <person name="Riley R."/>
            <person name="Barry K."/>
            <person name="Blanchette R.A."/>
            <person name="Henrissat B."/>
            <person name="Martinez A.T."/>
            <person name="Otillar R."/>
            <person name="Spatafora J.W."/>
            <person name="Yadav J.S."/>
            <person name="Aerts A."/>
            <person name="Benoit I."/>
            <person name="Boyd A."/>
            <person name="Carlson A."/>
            <person name="Copeland A."/>
            <person name="Coutinho P.M."/>
            <person name="de Vries R.P."/>
            <person name="Ferreira P."/>
            <person name="Findley K."/>
            <person name="Foster B."/>
            <person name="Gaskell J."/>
            <person name="Glotzer D."/>
            <person name="Gorecki P."/>
            <person name="Heitman J."/>
            <person name="Hesse C."/>
            <person name="Hori C."/>
            <person name="Igarashi K."/>
            <person name="Jurgens J.A."/>
            <person name="Kallen N."/>
            <person name="Kersten P."/>
            <person name="Kohler A."/>
            <person name="Kuees U."/>
            <person name="Kumar T.K.A."/>
            <person name="Kuo A."/>
            <person name="LaButti K."/>
            <person name="Larrondo L.F."/>
            <person name="Lindquist E."/>
            <person name="Ling A."/>
            <person name="Lombard V."/>
            <person name="Lucas S."/>
            <person name="Lundell T."/>
            <person name="Martin R."/>
            <person name="McLaughlin D.J."/>
            <person name="Morgenstern I."/>
            <person name="Morin E."/>
            <person name="Murat C."/>
            <person name="Nagy L.G."/>
            <person name="Nolan M."/>
            <person name="Ohm R.A."/>
            <person name="Patyshakuliyeva A."/>
            <person name="Rokas A."/>
            <person name="Ruiz-Duenas F.J."/>
            <person name="Sabat G."/>
            <person name="Salamov A."/>
            <person name="Samejima M."/>
            <person name="Schmutz J."/>
            <person name="Slot J.C."/>
            <person name="St John F."/>
            <person name="Stenlid J."/>
            <person name="Sun H."/>
            <person name="Sun S."/>
            <person name="Syed K."/>
            <person name="Tsang A."/>
            <person name="Wiebenga A."/>
            <person name="Young D."/>
            <person name="Pisabarro A."/>
            <person name="Eastwood D.C."/>
            <person name="Martin F."/>
            <person name="Cullen D."/>
            <person name="Grigoriev I.V."/>
            <person name="Hibbett D.S."/>
        </authorList>
    </citation>
    <scope>NUCLEOTIDE SEQUENCE [LARGE SCALE GENOMIC DNA]</scope>
    <source>
        <strain evidence="3">RWD-64-598 SS2</strain>
    </source>
</reference>
<evidence type="ECO:0000256" key="1">
    <source>
        <dbReference type="SAM" id="MobiDB-lite"/>
    </source>
</evidence>
<comment type="caution">
    <text evidence="2">The sequence shown here is derived from an EMBL/GenBank/DDBJ whole genome shotgun (WGS) entry which is preliminary data.</text>
</comment>
<organism evidence="2 3">
    <name type="scientific">Coniophora puteana (strain RWD-64-598)</name>
    <name type="common">Brown rot fungus</name>
    <dbReference type="NCBI Taxonomy" id="741705"/>
    <lineage>
        <taxon>Eukaryota</taxon>
        <taxon>Fungi</taxon>
        <taxon>Dikarya</taxon>
        <taxon>Basidiomycota</taxon>
        <taxon>Agaricomycotina</taxon>
        <taxon>Agaricomycetes</taxon>
        <taxon>Agaricomycetidae</taxon>
        <taxon>Boletales</taxon>
        <taxon>Coniophorineae</taxon>
        <taxon>Coniophoraceae</taxon>
        <taxon>Coniophora</taxon>
    </lineage>
</organism>
<dbReference type="GeneID" id="19208826"/>
<feature type="compositionally biased region" description="Basic and acidic residues" evidence="1">
    <location>
        <begin position="374"/>
        <end position="399"/>
    </location>
</feature>
<feature type="compositionally biased region" description="Basic and acidic residues" evidence="1">
    <location>
        <begin position="164"/>
        <end position="173"/>
    </location>
</feature>
<sequence>MYSKYPWLALAEDDWKVDYLGKDSFPNFKRSYLDDLGNIRPEILAKMEDNPEAAEAILKDSESTSASSQGARSKAAKSSKRSRSPSADEATVSTKRAKGKGKEKENDPAPPPPPSPEAISDQDNLDDPNPMGVGADEVTRQDSPVIEREDALAIDPTDCTRVSNVERDDIPENRDEEVFEPHTFPSDSPDANEEGSCESSPLPWLEKERAEREQSERAATTNACASGLPADHAAASRQKVATPTEPRTTAAPAPSQDLEQEPLPRMLPVLKFKLSKKAIPAVPSEEATHEQDICSQVHTSASSTSTPLLVSPPVTKTTRSTARKSAAATTPSKPPSQAFKSRAQAVLENPSEYTKKSRSQSRKEGFSEPVPGAFDHKPEAGVSGQHKEEDAAKEAFDPGDKKDGRTLCAIRWLEKEKNKGSVVDEFDFARYYKNLAPGLKKKYTAEAKKLRNGRFKPTYYSQPHVRFCRMMHLYATKWSAYTHLSQTAASAAISQDSTGAEARQVEDRVEEIKQLRDASTAPGGLTEQQRAEGSGPKPFKTPFKTVSANEAENHEQPTYDAELVLLGIPLHPPRSSATPPPACLHVPVSRPSQAAGAVLELENSINVEGVNGGGGRRQGLTHTRTIIGQFKF</sequence>
<feature type="region of interest" description="Disordered" evidence="1">
    <location>
        <begin position="279"/>
        <end position="399"/>
    </location>
</feature>
<feature type="compositionally biased region" description="Low complexity" evidence="1">
    <location>
        <begin position="299"/>
        <end position="330"/>
    </location>
</feature>
<evidence type="ECO:0000313" key="3">
    <source>
        <dbReference type="Proteomes" id="UP000053558"/>
    </source>
</evidence>
<feature type="compositionally biased region" description="Basic and acidic residues" evidence="1">
    <location>
        <begin position="205"/>
        <end position="216"/>
    </location>
</feature>
<dbReference type="Proteomes" id="UP000053558">
    <property type="component" value="Unassembled WGS sequence"/>
</dbReference>
<feature type="region of interest" description="Disordered" evidence="1">
    <location>
        <begin position="54"/>
        <end position="264"/>
    </location>
</feature>
<dbReference type="RefSeq" id="XP_007764219.1">
    <property type="nucleotide sequence ID" value="XM_007766029.1"/>
</dbReference>
<name>A0A5M3N4P1_CONPW</name>
<evidence type="ECO:0000313" key="2">
    <source>
        <dbReference type="EMBL" id="EIW85805.1"/>
    </source>
</evidence>
<dbReference type="KEGG" id="cput:CONPUDRAFT_70511"/>
<dbReference type="OrthoDB" id="2689266at2759"/>
<feature type="region of interest" description="Disordered" evidence="1">
    <location>
        <begin position="515"/>
        <end position="541"/>
    </location>
</feature>